<dbReference type="EMBL" id="CACRXK020006524">
    <property type="protein sequence ID" value="CAB4009645.1"/>
    <property type="molecule type" value="Genomic_DNA"/>
</dbReference>
<dbReference type="SUPFAM" id="SSF55811">
    <property type="entry name" value="Nudix"/>
    <property type="match status" value="1"/>
</dbReference>
<name>A0A7D9EHK4_PARCT</name>
<dbReference type="Proteomes" id="UP001152795">
    <property type="component" value="Unassembled WGS sequence"/>
</dbReference>
<reference evidence="1" key="1">
    <citation type="submission" date="2020-04" db="EMBL/GenBank/DDBJ databases">
        <authorList>
            <person name="Alioto T."/>
            <person name="Alioto T."/>
            <person name="Gomez Garrido J."/>
        </authorList>
    </citation>
    <scope>NUCLEOTIDE SEQUENCE</scope>
    <source>
        <strain evidence="1">A484AB</strain>
    </source>
</reference>
<accession>A0A7D9EHK4</accession>
<keyword evidence="2" id="KW-1185">Reference proteome</keyword>
<gene>
    <name evidence="1" type="ORF">PACLA_8A034365</name>
</gene>
<dbReference type="InterPro" id="IPR015797">
    <property type="entry name" value="NUDIX_hydrolase-like_dom_sf"/>
</dbReference>
<proteinExistence type="predicted"/>
<evidence type="ECO:0000313" key="2">
    <source>
        <dbReference type="Proteomes" id="UP001152795"/>
    </source>
</evidence>
<dbReference type="OrthoDB" id="6017980at2759"/>
<comment type="caution">
    <text evidence="1">The sequence shown here is derived from an EMBL/GenBank/DDBJ whole genome shotgun (WGS) entry which is preliminary data.</text>
</comment>
<dbReference type="AlphaFoldDB" id="A0A7D9EHK4"/>
<protein>
    <submittedName>
        <fullName evidence="1">---NA</fullName>
    </submittedName>
</protein>
<evidence type="ECO:0000313" key="1">
    <source>
        <dbReference type="EMBL" id="CAB4009645.1"/>
    </source>
</evidence>
<sequence length="395" mass="44763">MYGGYGRRDGFPRRGYPGGYHRSYNETGCMFCTGVPESQQSHQRRQCREFHQLKQKTSYKPYVKAKLRDQDEQGFAAAGFLLWKRKNENNLQVLMAREYRDGSDLLNFLGGKRLRKAESAIEVALRKVDMESGRQLSRNAFEGMKHAPLVHWSGRSASKYALFLYEVTSWRDCKVDVQAAGLRGDGVKRLEWVCCKNLKSSSFIHRELHDFAKDMVQALSDPTCDVLANIEELFETAKTAGEANKVKDDTQEKVLFDFDVIAALTSSANLAKGFSTTGNLTWGNIADAVKLLHKNDIKKLQLKYHPDHLRRHLERDPTDLEKEASTKAMQILNRILEMVKEPSKAPNHSSSSGDVFTTIKELNELIKTYTDGDDDDCDDKIAAAVTAKLSEIKLR</sequence>
<organism evidence="1 2">
    <name type="scientific">Paramuricea clavata</name>
    <name type="common">Red gorgonian</name>
    <name type="synonym">Violescent sea-whip</name>
    <dbReference type="NCBI Taxonomy" id="317549"/>
    <lineage>
        <taxon>Eukaryota</taxon>
        <taxon>Metazoa</taxon>
        <taxon>Cnidaria</taxon>
        <taxon>Anthozoa</taxon>
        <taxon>Octocorallia</taxon>
        <taxon>Malacalcyonacea</taxon>
        <taxon>Plexauridae</taxon>
        <taxon>Paramuricea</taxon>
    </lineage>
</organism>